<evidence type="ECO:0000256" key="1">
    <source>
        <dbReference type="SAM" id="MobiDB-lite"/>
    </source>
</evidence>
<proteinExistence type="predicted"/>
<gene>
    <name evidence="3" type="ORF">EBH_0009350</name>
</gene>
<dbReference type="InterPro" id="IPR021288">
    <property type="entry name" value="Surface_antigen"/>
</dbReference>
<dbReference type="Pfam" id="PF11054">
    <property type="entry name" value="Surface_antigen"/>
    <property type="match status" value="1"/>
</dbReference>
<organism evidence="3 4">
    <name type="scientific">Eimeria brunetti</name>
    <dbReference type="NCBI Taxonomy" id="51314"/>
    <lineage>
        <taxon>Eukaryota</taxon>
        <taxon>Sar</taxon>
        <taxon>Alveolata</taxon>
        <taxon>Apicomplexa</taxon>
        <taxon>Conoidasida</taxon>
        <taxon>Coccidia</taxon>
        <taxon>Eucoccidiorida</taxon>
        <taxon>Eimeriorina</taxon>
        <taxon>Eimeriidae</taxon>
        <taxon>Eimeria</taxon>
    </lineage>
</organism>
<reference evidence="3" key="2">
    <citation type="submission" date="2013-10" db="EMBL/GenBank/DDBJ databases">
        <authorList>
            <person name="Aslett M."/>
        </authorList>
    </citation>
    <scope>NUCLEOTIDE SEQUENCE [LARGE SCALE GENOMIC DNA]</scope>
    <source>
        <strain evidence="3">Houghton</strain>
    </source>
</reference>
<evidence type="ECO:0000313" key="3">
    <source>
        <dbReference type="EMBL" id="CDJ51405.1"/>
    </source>
</evidence>
<feature type="signal peptide" evidence="2">
    <location>
        <begin position="1"/>
        <end position="24"/>
    </location>
</feature>
<evidence type="ECO:0000256" key="2">
    <source>
        <dbReference type="SAM" id="SignalP"/>
    </source>
</evidence>
<feature type="region of interest" description="Disordered" evidence="1">
    <location>
        <begin position="26"/>
        <end position="72"/>
    </location>
</feature>
<sequence length="286" mass="30514">MGVLKFLLAAAAAIFFIEAKWAYASSEGDQNKDQTAPNESEDQSNQNGAENGSDGEQNGGGGDTEPEDVSNTAERVKCWEQMNTARSPVGFAKLTQENILNVPSDSTSTKNADAEYKEYLEKVCEVVKADKKLDGVATSVDGTIAYAVHEGKEADCQAAVDHWKEAFSKFNGLLPPVFTAGTPPYDSAHNISFLSLFNPQASPKVDCAYFTCPAAQNADTQQRNTDTEKGANALICITTPNALKTGEQPYKQDEWDQITAILNPSNAASAVPTALAFAAAVAALFL</sequence>
<keyword evidence="2" id="KW-0732">Signal</keyword>
<feature type="chain" id="PRO_5004675145" evidence="2">
    <location>
        <begin position="25"/>
        <end position="286"/>
    </location>
</feature>
<feature type="compositionally biased region" description="Polar residues" evidence="1">
    <location>
        <begin position="33"/>
        <end position="49"/>
    </location>
</feature>
<evidence type="ECO:0000313" key="4">
    <source>
        <dbReference type="Proteomes" id="UP000030750"/>
    </source>
</evidence>
<dbReference type="VEuPathDB" id="ToxoDB:EBH_0009350"/>
<keyword evidence="4" id="KW-1185">Reference proteome</keyword>
<name>U6LUF0_9EIME</name>
<dbReference type="Proteomes" id="UP000030750">
    <property type="component" value="Unassembled WGS sequence"/>
</dbReference>
<protein>
    <submittedName>
        <fullName evidence="3">SAG family member</fullName>
    </submittedName>
</protein>
<accession>U6LUF0</accession>
<dbReference type="AlphaFoldDB" id="U6LUF0"/>
<dbReference type="EMBL" id="HG712792">
    <property type="protein sequence ID" value="CDJ51405.1"/>
    <property type="molecule type" value="Genomic_DNA"/>
</dbReference>
<reference evidence="3" key="1">
    <citation type="submission" date="2013-10" db="EMBL/GenBank/DDBJ databases">
        <title>Genomic analysis of the causative agents of coccidiosis in chickens.</title>
        <authorList>
            <person name="Reid A.J."/>
            <person name="Blake D."/>
            <person name="Billington K."/>
            <person name="Browne H."/>
            <person name="Dunn M."/>
            <person name="Hung S."/>
            <person name="Kawahara F."/>
            <person name="Miranda-Saavedra D."/>
            <person name="Mourier T."/>
            <person name="Nagra H."/>
            <person name="Otto T.D."/>
            <person name="Rawlings N."/>
            <person name="Sanchez A."/>
            <person name="Sanders M."/>
            <person name="Subramaniam C."/>
            <person name="Tay Y."/>
            <person name="Dear P."/>
            <person name="Doerig C."/>
            <person name="Gruber A."/>
            <person name="Parkinson J."/>
            <person name="Shirley M."/>
            <person name="Wan K.L."/>
            <person name="Berriman M."/>
            <person name="Tomley F."/>
            <person name="Pain A."/>
        </authorList>
    </citation>
    <scope>NUCLEOTIDE SEQUENCE [LARGE SCALE GENOMIC DNA]</scope>
    <source>
        <strain evidence="3">Houghton</strain>
    </source>
</reference>